<dbReference type="Gene3D" id="3.30.710.10">
    <property type="entry name" value="Potassium Channel Kv1.1, Chain A"/>
    <property type="match status" value="1"/>
</dbReference>
<dbReference type="OrthoDB" id="2367075at2759"/>
<dbReference type="InterPro" id="IPR011333">
    <property type="entry name" value="SKP1/BTB/POZ_sf"/>
</dbReference>
<keyword evidence="3" id="KW-1185">Reference proteome</keyword>
<accession>A0A5M3MI59</accession>
<dbReference type="OMA" id="KHSEIFA"/>
<dbReference type="GeneID" id="19208099"/>
<feature type="non-terminal residue" evidence="2">
    <location>
        <position position="1"/>
    </location>
</feature>
<dbReference type="RefSeq" id="XP_007771111.1">
    <property type="nucleotide sequence ID" value="XM_007772921.1"/>
</dbReference>
<evidence type="ECO:0000256" key="1">
    <source>
        <dbReference type="SAM" id="MobiDB-lite"/>
    </source>
</evidence>
<feature type="region of interest" description="Disordered" evidence="1">
    <location>
        <begin position="202"/>
        <end position="225"/>
    </location>
</feature>
<evidence type="ECO:0000313" key="3">
    <source>
        <dbReference type="Proteomes" id="UP000053558"/>
    </source>
</evidence>
<dbReference type="AlphaFoldDB" id="A0A5M3MI59"/>
<protein>
    <recommendedName>
        <fullName evidence="4">BTB domain-containing protein</fullName>
    </recommendedName>
</protein>
<evidence type="ECO:0000313" key="2">
    <source>
        <dbReference type="EMBL" id="EIW78696.1"/>
    </source>
</evidence>
<reference evidence="3" key="1">
    <citation type="journal article" date="2012" name="Science">
        <title>The Paleozoic origin of enzymatic lignin decomposition reconstructed from 31 fungal genomes.</title>
        <authorList>
            <person name="Floudas D."/>
            <person name="Binder M."/>
            <person name="Riley R."/>
            <person name="Barry K."/>
            <person name="Blanchette R.A."/>
            <person name="Henrissat B."/>
            <person name="Martinez A.T."/>
            <person name="Otillar R."/>
            <person name="Spatafora J.W."/>
            <person name="Yadav J.S."/>
            <person name="Aerts A."/>
            <person name="Benoit I."/>
            <person name="Boyd A."/>
            <person name="Carlson A."/>
            <person name="Copeland A."/>
            <person name="Coutinho P.M."/>
            <person name="de Vries R.P."/>
            <person name="Ferreira P."/>
            <person name="Findley K."/>
            <person name="Foster B."/>
            <person name="Gaskell J."/>
            <person name="Glotzer D."/>
            <person name="Gorecki P."/>
            <person name="Heitman J."/>
            <person name="Hesse C."/>
            <person name="Hori C."/>
            <person name="Igarashi K."/>
            <person name="Jurgens J.A."/>
            <person name="Kallen N."/>
            <person name="Kersten P."/>
            <person name="Kohler A."/>
            <person name="Kuees U."/>
            <person name="Kumar T.K.A."/>
            <person name="Kuo A."/>
            <person name="LaButti K."/>
            <person name="Larrondo L.F."/>
            <person name="Lindquist E."/>
            <person name="Ling A."/>
            <person name="Lombard V."/>
            <person name="Lucas S."/>
            <person name="Lundell T."/>
            <person name="Martin R."/>
            <person name="McLaughlin D.J."/>
            <person name="Morgenstern I."/>
            <person name="Morin E."/>
            <person name="Murat C."/>
            <person name="Nagy L.G."/>
            <person name="Nolan M."/>
            <person name="Ohm R.A."/>
            <person name="Patyshakuliyeva A."/>
            <person name="Rokas A."/>
            <person name="Ruiz-Duenas F.J."/>
            <person name="Sabat G."/>
            <person name="Salamov A."/>
            <person name="Samejima M."/>
            <person name="Schmutz J."/>
            <person name="Slot J.C."/>
            <person name="St John F."/>
            <person name="Stenlid J."/>
            <person name="Sun H."/>
            <person name="Sun S."/>
            <person name="Syed K."/>
            <person name="Tsang A."/>
            <person name="Wiebenga A."/>
            <person name="Young D."/>
            <person name="Pisabarro A."/>
            <person name="Eastwood D.C."/>
            <person name="Martin F."/>
            <person name="Cullen D."/>
            <person name="Grigoriev I.V."/>
            <person name="Hibbett D.S."/>
        </authorList>
    </citation>
    <scope>NUCLEOTIDE SEQUENCE [LARGE SCALE GENOMIC DNA]</scope>
    <source>
        <strain evidence="3">RWD-64-598 SS2</strain>
    </source>
</reference>
<dbReference type="KEGG" id="cput:CONPUDRAFT_60624"/>
<sequence>QVENTLFRVPRHELEHTSRVFRDMFLIPSGADHPEGESDEHPIVLENTCSYDFRQLLRAMLCGPPLNTHREDMGGPDDSLPVTFEEWTSVIKLSHRWEMSAVYQLALKRVSDLKDVDHVEKAAVALTYDIQEWIKSTINDIARRDEPLSRREVDILGIDTVLKIARVRESIGPRGTIRKRSAARLDFGSVITEVFEERFPKKAVSPPKPAKTTPARVISNSSDSD</sequence>
<dbReference type="Proteomes" id="UP000053558">
    <property type="component" value="Unassembled WGS sequence"/>
</dbReference>
<dbReference type="EMBL" id="JH711582">
    <property type="protein sequence ID" value="EIW78696.1"/>
    <property type="molecule type" value="Genomic_DNA"/>
</dbReference>
<proteinExistence type="predicted"/>
<comment type="caution">
    <text evidence="2">The sequence shown here is derived from an EMBL/GenBank/DDBJ whole genome shotgun (WGS) entry which is preliminary data.</text>
</comment>
<gene>
    <name evidence="2" type="ORF">CONPUDRAFT_60624</name>
</gene>
<evidence type="ECO:0008006" key="4">
    <source>
        <dbReference type="Google" id="ProtNLM"/>
    </source>
</evidence>
<feature type="compositionally biased region" description="Low complexity" evidence="1">
    <location>
        <begin position="202"/>
        <end position="215"/>
    </location>
</feature>
<name>A0A5M3MI59_CONPW</name>
<organism evidence="2 3">
    <name type="scientific">Coniophora puteana (strain RWD-64-598)</name>
    <name type="common">Brown rot fungus</name>
    <dbReference type="NCBI Taxonomy" id="741705"/>
    <lineage>
        <taxon>Eukaryota</taxon>
        <taxon>Fungi</taxon>
        <taxon>Dikarya</taxon>
        <taxon>Basidiomycota</taxon>
        <taxon>Agaricomycotina</taxon>
        <taxon>Agaricomycetes</taxon>
        <taxon>Agaricomycetidae</taxon>
        <taxon>Boletales</taxon>
        <taxon>Coniophorineae</taxon>
        <taxon>Coniophoraceae</taxon>
        <taxon>Coniophora</taxon>
    </lineage>
</organism>